<name>A0A4Z1G134_9HELO</name>
<evidence type="ECO:0000313" key="1">
    <source>
        <dbReference type="EMBL" id="TGO30515.1"/>
    </source>
</evidence>
<proteinExistence type="predicted"/>
<evidence type="ECO:0000313" key="2">
    <source>
        <dbReference type="Proteomes" id="UP000297910"/>
    </source>
</evidence>
<accession>A0A4Z1G134</accession>
<comment type="caution">
    <text evidence="1">The sequence shown here is derived from an EMBL/GenBank/DDBJ whole genome shotgun (WGS) entry which is preliminary data.</text>
</comment>
<reference evidence="1 2" key="1">
    <citation type="submission" date="2017-12" db="EMBL/GenBank/DDBJ databases">
        <title>Comparative genomics of Botrytis spp.</title>
        <authorList>
            <person name="Valero-Jimenez C.A."/>
            <person name="Tapia P."/>
            <person name="Veloso J."/>
            <person name="Silva-Moreno E."/>
            <person name="Staats M."/>
            <person name="Valdes J.H."/>
            <person name="Van Kan J.A.L."/>
        </authorList>
    </citation>
    <scope>NUCLEOTIDE SEQUENCE [LARGE SCALE GENOMIC DNA]</scope>
    <source>
        <strain evidence="1 2">Bp0003</strain>
    </source>
</reference>
<dbReference type="AlphaFoldDB" id="A0A4Z1G134"/>
<dbReference type="Proteomes" id="UP000297910">
    <property type="component" value="Unassembled WGS sequence"/>
</dbReference>
<keyword evidence="2" id="KW-1185">Reference proteome</keyword>
<protein>
    <submittedName>
        <fullName evidence="1">Uncharacterized protein</fullName>
    </submittedName>
</protein>
<dbReference type="EMBL" id="PQXI01000005">
    <property type="protein sequence ID" value="TGO30515.1"/>
    <property type="molecule type" value="Genomic_DNA"/>
</dbReference>
<gene>
    <name evidence="1" type="ORF">BPAE_0005g01110</name>
</gene>
<sequence>MLSTIPKHPPGIKKNLDNPVSYQHEVLPPGYIRLIRVESGKPEDPIELTMYSTLFRLGDRTEWLPAKYVPQYEALSYTWDEDEKKDRISRRTSHQKKIVRCLTNDVKWQTLLYYI</sequence>
<organism evidence="1 2">
    <name type="scientific">Botrytis paeoniae</name>
    <dbReference type="NCBI Taxonomy" id="278948"/>
    <lineage>
        <taxon>Eukaryota</taxon>
        <taxon>Fungi</taxon>
        <taxon>Dikarya</taxon>
        <taxon>Ascomycota</taxon>
        <taxon>Pezizomycotina</taxon>
        <taxon>Leotiomycetes</taxon>
        <taxon>Helotiales</taxon>
        <taxon>Sclerotiniaceae</taxon>
        <taxon>Botrytis</taxon>
    </lineage>
</organism>